<dbReference type="GO" id="GO:0003677">
    <property type="term" value="F:DNA binding"/>
    <property type="evidence" value="ECO:0007669"/>
    <property type="project" value="InterPro"/>
</dbReference>
<accession>A0A1Z2XU04</accession>
<evidence type="ECO:0000313" key="3">
    <source>
        <dbReference type="EMBL" id="QQR31203.1"/>
    </source>
</evidence>
<dbReference type="KEGG" id="amur:ADH66_15510"/>
<organism evidence="3 5">
    <name type="scientific">Acutalibacter muris</name>
    <dbReference type="NCBI Taxonomy" id="1796620"/>
    <lineage>
        <taxon>Bacteria</taxon>
        <taxon>Bacillati</taxon>
        <taxon>Bacillota</taxon>
        <taxon>Clostridia</taxon>
        <taxon>Eubacteriales</taxon>
        <taxon>Acutalibacteraceae</taxon>
        <taxon>Acutalibacter</taxon>
    </lineage>
</organism>
<proteinExistence type="predicted"/>
<sequence>MPEYTRPLGDAVKRARGELGITQRQVAEAADVDVRTVLNIENYKGNPKLEVLYPLIRSLKIDSREVFYPELLRDSPGLRRMRLLVEDCSEEEALSLAPIIESIIKAIRTNSAIKIE</sequence>
<dbReference type="EMBL" id="CP065321">
    <property type="protein sequence ID" value="QQR31203.1"/>
    <property type="molecule type" value="Genomic_DNA"/>
</dbReference>
<dbReference type="PROSITE" id="PS50943">
    <property type="entry name" value="HTH_CROC1"/>
    <property type="match status" value="1"/>
</dbReference>
<dbReference type="RefSeq" id="WP_066538948.1">
    <property type="nucleotide sequence ID" value="NZ_CP021422.1"/>
</dbReference>
<evidence type="ECO:0000313" key="4">
    <source>
        <dbReference type="Proteomes" id="UP000196710"/>
    </source>
</evidence>
<dbReference type="Proteomes" id="UP000196710">
    <property type="component" value="Chromosome"/>
</dbReference>
<evidence type="ECO:0000313" key="5">
    <source>
        <dbReference type="Proteomes" id="UP000596035"/>
    </source>
</evidence>
<dbReference type="SMART" id="SM00530">
    <property type="entry name" value="HTH_XRE"/>
    <property type="match status" value="1"/>
</dbReference>
<gene>
    <name evidence="2" type="ORF">ADH66_15510</name>
    <name evidence="3" type="ORF">I5Q82_05885</name>
</gene>
<dbReference type="InterPro" id="IPR001387">
    <property type="entry name" value="Cro/C1-type_HTH"/>
</dbReference>
<dbReference type="SUPFAM" id="SSF47413">
    <property type="entry name" value="lambda repressor-like DNA-binding domains"/>
    <property type="match status" value="1"/>
</dbReference>
<evidence type="ECO:0000259" key="1">
    <source>
        <dbReference type="PROSITE" id="PS50943"/>
    </source>
</evidence>
<feature type="domain" description="HTH cro/C1-type" evidence="1">
    <location>
        <begin position="12"/>
        <end position="66"/>
    </location>
</feature>
<reference evidence="4" key="2">
    <citation type="submission" date="2017-05" db="EMBL/GenBank/DDBJ databases">
        <title>Improved OligoMM genomes.</title>
        <authorList>
            <person name="Garzetti D."/>
        </authorList>
    </citation>
    <scope>NUCLEOTIDE SEQUENCE [LARGE SCALE GENOMIC DNA]</scope>
    <source>
        <strain evidence="4">KB18</strain>
    </source>
</reference>
<reference evidence="3 5" key="3">
    <citation type="submission" date="2020-11" db="EMBL/GenBank/DDBJ databases">
        <title>Closed and high quality bacterial genomes of the OMM12 community.</title>
        <authorList>
            <person name="Marbouty M."/>
            <person name="Lamy-Besnier Q."/>
            <person name="Debarbieux L."/>
            <person name="Koszul R."/>
        </authorList>
    </citation>
    <scope>NUCLEOTIDE SEQUENCE [LARGE SCALE GENOMIC DNA]</scope>
    <source>
        <strain evidence="3 5">KB18</strain>
    </source>
</reference>
<dbReference type="InterPro" id="IPR010982">
    <property type="entry name" value="Lambda_DNA-bd_dom_sf"/>
</dbReference>
<name>A0A1Z2XU04_9FIRM</name>
<dbReference type="CDD" id="cd00093">
    <property type="entry name" value="HTH_XRE"/>
    <property type="match status" value="1"/>
</dbReference>
<keyword evidence="4" id="KW-1185">Reference proteome</keyword>
<dbReference type="AlphaFoldDB" id="A0A1Z2XU04"/>
<dbReference type="EMBL" id="CP021422">
    <property type="protein sequence ID" value="ASB41938.1"/>
    <property type="molecule type" value="Genomic_DNA"/>
</dbReference>
<protein>
    <submittedName>
        <fullName evidence="3">Helix-turn-helix domain-containing protein</fullName>
    </submittedName>
    <submittedName>
        <fullName evidence="2">Transcriptional regulator</fullName>
    </submittedName>
</protein>
<dbReference type="Gene3D" id="1.10.260.40">
    <property type="entry name" value="lambda repressor-like DNA-binding domains"/>
    <property type="match status" value="1"/>
</dbReference>
<dbReference type="Proteomes" id="UP000596035">
    <property type="component" value="Chromosome"/>
</dbReference>
<evidence type="ECO:0000313" key="2">
    <source>
        <dbReference type="EMBL" id="ASB41938.1"/>
    </source>
</evidence>
<reference evidence="2" key="1">
    <citation type="journal article" date="2017" name="Genome Announc.">
        <title>High-Quality Whole-Genome Sequences of the Oligo-Mouse-Microbiota Bacterial Community.</title>
        <authorList>
            <person name="Garzetti D."/>
            <person name="Brugiroux S."/>
            <person name="Bunk B."/>
            <person name="Pukall R."/>
            <person name="McCoy K.D."/>
            <person name="Macpherson A.J."/>
            <person name="Stecher B."/>
        </authorList>
    </citation>
    <scope>NUCLEOTIDE SEQUENCE</scope>
    <source>
        <strain evidence="2">KB18</strain>
    </source>
</reference>
<dbReference type="Pfam" id="PF01381">
    <property type="entry name" value="HTH_3"/>
    <property type="match status" value="1"/>
</dbReference>